<dbReference type="PROSITE" id="PS51659">
    <property type="entry name" value="GT23"/>
    <property type="match status" value="1"/>
</dbReference>
<organism evidence="5 6">
    <name type="scientific">Teladorsagia circumcincta</name>
    <name type="common">Brown stomach worm</name>
    <name type="synonym">Ostertagia circumcincta</name>
    <dbReference type="NCBI Taxonomy" id="45464"/>
    <lineage>
        <taxon>Eukaryota</taxon>
        <taxon>Metazoa</taxon>
        <taxon>Ecdysozoa</taxon>
        <taxon>Nematoda</taxon>
        <taxon>Chromadorea</taxon>
        <taxon>Rhabditida</taxon>
        <taxon>Rhabditina</taxon>
        <taxon>Rhabditomorpha</taxon>
        <taxon>Strongyloidea</taxon>
        <taxon>Trichostrongylidae</taxon>
        <taxon>Teladorsagia</taxon>
    </lineage>
</organism>
<name>A0A2G9TMQ7_TELCI</name>
<evidence type="ECO:0000256" key="2">
    <source>
        <dbReference type="ARBA" id="ARBA00022679"/>
    </source>
</evidence>
<evidence type="ECO:0000256" key="1">
    <source>
        <dbReference type="ARBA" id="ARBA00022676"/>
    </source>
</evidence>
<dbReference type="InterPro" id="IPR045573">
    <property type="entry name" value="Fut8_N_cat"/>
</dbReference>
<proteinExistence type="inferred from homology"/>
<sequence length="221" mass="25081">DGPVVAYTLKSTERVVQLGIVDALSNKPNFLPLSIPKSLAGQLLKLHSNPPAFFISQFLWYLMRSGQELKKALNLSISMVPFDKGPVVGLQIRRTDKVGTEAAFHSVDEYMLWTERWFKIQDRKQGRNVTRRVFVATDDPSVFPEIKRKFPSYEVYGDEKTAHTAQLESRYSDSSLYGVVRDIRLLSLCDYLVCTFSSQSLLVYAGRNLRMAHDDVVSKIA</sequence>
<dbReference type="Gene3D" id="3.40.50.11350">
    <property type="match status" value="1"/>
</dbReference>
<dbReference type="InterPro" id="IPR027350">
    <property type="entry name" value="GT23_dom"/>
</dbReference>
<feature type="non-terminal residue" evidence="5">
    <location>
        <position position="1"/>
    </location>
</feature>
<keyword evidence="6" id="KW-1185">Reference proteome</keyword>
<protein>
    <recommendedName>
        <fullName evidence="4">GT23 domain-containing protein</fullName>
    </recommendedName>
</protein>
<dbReference type="Proteomes" id="UP000230423">
    <property type="component" value="Unassembled WGS sequence"/>
</dbReference>
<keyword evidence="2 3" id="KW-0808">Transferase</keyword>
<feature type="region of interest" description="Important for donor substrate binding" evidence="3">
    <location>
        <begin position="93"/>
        <end position="94"/>
    </location>
</feature>
<evidence type="ECO:0000313" key="6">
    <source>
        <dbReference type="Proteomes" id="UP000230423"/>
    </source>
</evidence>
<dbReference type="GO" id="GO:0006487">
    <property type="term" value="P:protein N-linked glycosylation"/>
    <property type="evidence" value="ECO:0007669"/>
    <property type="project" value="TreeGrafter"/>
</dbReference>
<dbReference type="PANTHER" id="PTHR13132:SF29">
    <property type="entry name" value="ALPHA-(1,6)-FUCOSYLTRANSFERASE"/>
    <property type="match status" value="1"/>
</dbReference>
<reference evidence="5 6" key="1">
    <citation type="submission" date="2015-09" db="EMBL/GenBank/DDBJ databases">
        <title>Draft genome of the parasitic nematode Teladorsagia circumcincta isolate WARC Sus (inbred).</title>
        <authorList>
            <person name="Mitreva M."/>
        </authorList>
    </citation>
    <scope>NUCLEOTIDE SEQUENCE [LARGE SCALE GENOMIC DNA]</scope>
    <source>
        <strain evidence="5 6">S</strain>
    </source>
</reference>
<accession>A0A2G9TMQ7</accession>
<dbReference type="OrthoDB" id="2014825at2759"/>
<gene>
    <name evidence="5" type="ORF">TELCIR_19316</name>
</gene>
<dbReference type="PANTHER" id="PTHR13132">
    <property type="entry name" value="ALPHA- 1,6 -FUCOSYLTRANSFERASE"/>
    <property type="match status" value="1"/>
</dbReference>
<comment type="similarity">
    <text evidence="3">Belongs to the glycosyltransferase 23 family.</text>
</comment>
<dbReference type="GO" id="GO:0046921">
    <property type="term" value="F:alpha-(1-&gt;6)-fucosyltransferase activity"/>
    <property type="evidence" value="ECO:0007669"/>
    <property type="project" value="TreeGrafter"/>
</dbReference>
<feature type="domain" description="GT23" evidence="4">
    <location>
        <begin position="1"/>
        <end position="221"/>
    </location>
</feature>
<dbReference type="EMBL" id="KZ358410">
    <property type="protein sequence ID" value="PIO59227.1"/>
    <property type="molecule type" value="Genomic_DNA"/>
</dbReference>
<dbReference type="AlphaFoldDB" id="A0A2G9TMQ7"/>
<keyword evidence="1 3" id="KW-0328">Glycosyltransferase</keyword>
<evidence type="ECO:0000313" key="5">
    <source>
        <dbReference type="EMBL" id="PIO59227.1"/>
    </source>
</evidence>
<dbReference type="Pfam" id="PF19745">
    <property type="entry name" value="FUT8_N_cat"/>
    <property type="match status" value="1"/>
</dbReference>
<evidence type="ECO:0000259" key="4">
    <source>
        <dbReference type="PROSITE" id="PS51659"/>
    </source>
</evidence>
<evidence type="ECO:0000256" key="3">
    <source>
        <dbReference type="PROSITE-ProRule" id="PRU00992"/>
    </source>
</evidence>